<dbReference type="SUPFAM" id="SSF50494">
    <property type="entry name" value="Trypsin-like serine proteases"/>
    <property type="match status" value="1"/>
</dbReference>
<accession>A0AA88XWE6</accession>
<evidence type="ECO:0008006" key="3">
    <source>
        <dbReference type="Google" id="ProtNLM"/>
    </source>
</evidence>
<dbReference type="Proteomes" id="UP001186944">
    <property type="component" value="Unassembled WGS sequence"/>
</dbReference>
<organism evidence="1 2">
    <name type="scientific">Pinctada imbricata</name>
    <name type="common">Atlantic pearl-oyster</name>
    <name type="synonym">Pinctada martensii</name>
    <dbReference type="NCBI Taxonomy" id="66713"/>
    <lineage>
        <taxon>Eukaryota</taxon>
        <taxon>Metazoa</taxon>
        <taxon>Spiralia</taxon>
        <taxon>Lophotrochozoa</taxon>
        <taxon>Mollusca</taxon>
        <taxon>Bivalvia</taxon>
        <taxon>Autobranchia</taxon>
        <taxon>Pteriomorphia</taxon>
        <taxon>Pterioida</taxon>
        <taxon>Pterioidea</taxon>
        <taxon>Pteriidae</taxon>
        <taxon>Pinctada</taxon>
    </lineage>
</organism>
<dbReference type="AlphaFoldDB" id="A0AA88XWE6"/>
<keyword evidence="2" id="KW-1185">Reference proteome</keyword>
<gene>
    <name evidence="1" type="ORF">FSP39_000860</name>
</gene>
<protein>
    <recommendedName>
        <fullName evidence="3">Peptidase S1 domain-containing protein</fullName>
    </recommendedName>
</protein>
<proteinExistence type="predicted"/>
<comment type="caution">
    <text evidence="1">The sequence shown here is derived from an EMBL/GenBank/DDBJ whole genome shotgun (WGS) entry which is preliminary data.</text>
</comment>
<sequence length="393" mass="42811">MKVIKKNPYNISNDAAFHSNSQNIDKLPKINITQLEILEECILENAPNLWKNHSNLTIITADACRSVDNVPIHEACIVLYCLSKGFVPLSEELFPKELSCLRGKFKTDIREGYFILGPINMYGNLDSYNDPICMGSNIGAKDGRTCGSVGLFVDLPNNAKGFITCCHVLRNCITAETHKYDTDDGDEPIQVQQPGNSAFCGRTDTICAELKKAKFTPNVPRVSVDAALVKLNSRIPGTGHFVIKNITQAEEAGYSQNAYPVYSSGVVHRSIGEDDIEKPLLKSGTSTGLTRSLFRLRGSQVRIFPNGAWLGTNGENLIVMKGQYEVESCNVSKPFFSAGDSGSAVFLKEPNGQLACIGIAIGMTSYHTTVVTPIGSVLDALELSDEDVTRFGT</sequence>
<dbReference type="InterPro" id="IPR009003">
    <property type="entry name" value="Peptidase_S1_PA"/>
</dbReference>
<dbReference type="EMBL" id="VSWD01000010">
    <property type="protein sequence ID" value="KAK3089106.1"/>
    <property type="molecule type" value="Genomic_DNA"/>
</dbReference>
<evidence type="ECO:0000313" key="2">
    <source>
        <dbReference type="Proteomes" id="UP001186944"/>
    </source>
</evidence>
<name>A0AA88XWE6_PINIB</name>
<reference evidence="1" key="1">
    <citation type="submission" date="2019-08" db="EMBL/GenBank/DDBJ databases">
        <title>The improved chromosome-level genome for the pearl oyster Pinctada fucata martensii using PacBio sequencing and Hi-C.</title>
        <authorList>
            <person name="Zheng Z."/>
        </authorList>
    </citation>
    <scope>NUCLEOTIDE SEQUENCE</scope>
    <source>
        <strain evidence="1">ZZ-2019</strain>
        <tissue evidence="1">Adductor muscle</tissue>
    </source>
</reference>
<evidence type="ECO:0000313" key="1">
    <source>
        <dbReference type="EMBL" id="KAK3089106.1"/>
    </source>
</evidence>